<name>A0A3B5ZTM3_WHEAT</name>
<dbReference type="InterPro" id="IPR005491">
    <property type="entry name" value="ENT_dom"/>
</dbReference>
<feature type="chain" id="PRO_5043170599" description="ENT domain-containing protein" evidence="4">
    <location>
        <begin position="19"/>
        <end position="623"/>
    </location>
</feature>
<keyword evidence="4" id="KW-0732">Signal</keyword>
<dbReference type="Gramene" id="TraesCLE_scaffold_063059_01G000100.1">
    <property type="protein sequence ID" value="TraesCLE_scaffold_063059_01G000100.1"/>
    <property type="gene ID" value="TraesCLE_scaffold_063059_01G000100"/>
</dbReference>
<dbReference type="Gramene" id="TraesCAD_scaffold_078397_01G000100.1">
    <property type="protein sequence ID" value="TraesCAD_scaffold_078397_01G000100.1"/>
    <property type="gene ID" value="TraesCAD_scaffold_078397_01G000100"/>
</dbReference>
<dbReference type="Gramene" id="TraesCS1D03G0492000.1">
    <property type="protein sequence ID" value="TraesCS1D03G0492000.1.CDS"/>
    <property type="gene ID" value="TraesCS1D03G0492000"/>
</dbReference>
<dbReference type="AlphaFoldDB" id="A0A3B5ZTM3"/>
<evidence type="ECO:0000313" key="6">
    <source>
        <dbReference type="EnsemblPlants" id="TraesCS1D02G192300.1"/>
    </source>
</evidence>
<dbReference type="Proteomes" id="UP000019116">
    <property type="component" value="Chromosome 1D"/>
</dbReference>
<dbReference type="SUPFAM" id="SSF158639">
    <property type="entry name" value="ENT-like"/>
    <property type="match status" value="2"/>
</dbReference>
<dbReference type="Gene3D" id="1.10.1240.40">
    <property type="entry name" value="ENT domain"/>
    <property type="match status" value="2"/>
</dbReference>
<feature type="domain" description="ENT" evidence="5">
    <location>
        <begin position="138"/>
        <end position="227"/>
    </location>
</feature>
<dbReference type="PANTHER" id="PTHR33432:SF22">
    <property type="entry name" value="OS10G0436850 PROTEIN"/>
    <property type="match status" value="1"/>
</dbReference>
<reference evidence="6" key="2">
    <citation type="submission" date="2018-10" db="UniProtKB">
        <authorList>
            <consortium name="EnsemblPlants"/>
        </authorList>
    </citation>
    <scope>IDENTIFICATION</scope>
</reference>
<feature type="domain" description="ENT" evidence="5">
    <location>
        <begin position="232"/>
        <end position="318"/>
    </location>
</feature>
<dbReference type="FunFam" id="1.10.1240.40:FF:000005">
    <property type="entry name" value="ENT domain containing protein, expressed"/>
    <property type="match status" value="1"/>
</dbReference>
<protein>
    <recommendedName>
        <fullName evidence="5">ENT domain-containing protein</fullName>
    </recommendedName>
</protein>
<evidence type="ECO:0000256" key="2">
    <source>
        <dbReference type="ARBA" id="ARBA00023242"/>
    </source>
</evidence>
<dbReference type="OMA" id="HRECLGK"/>
<proteinExistence type="predicted"/>
<dbReference type="Gramene" id="TraesROB_scaffold_072254_01G000100.1">
    <property type="protein sequence ID" value="TraesROB_scaffold_072254_01G000100.1"/>
    <property type="gene ID" value="TraesROB_scaffold_072254_01G000100"/>
</dbReference>
<dbReference type="PROSITE" id="PS51138">
    <property type="entry name" value="ENT"/>
    <property type="match status" value="2"/>
</dbReference>
<evidence type="ECO:0000256" key="1">
    <source>
        <dbReference type="ARBA" id="ARBA00004123"/>
    </source>
</evidence>
<evidence type="ECO:0000259" key="5">
    <source>
        <dbReference type="PROSITE" id="PS51138"/>
    </source>
</evidence>
<feature type="region of interest" description="Disordered" evidence="3">
    <location>
        <begin position="551"/>
        <end position="603"/>
    </location>
</feature>
<feature type="signal peptide" evidence="4">
    <location>
        <begin position="1"/>
        <end position="18"/>
    </location>
</feature>
<dbReference type="GO" id="GO:0050832">
    <property type="term" value="P:defense response to fungus"/>
    <property type="evidence" value="ECO:0007669"/>
    <property type="project" value="InterPro"/>
</dbReference>
<dbReference type="Gramene" id="TraesRN1D0100522600.1">
    <property type="protein sequence ID" value="TraesRN1D0100522600.1"/>
    <property type="gene ID" value="TraesRN1D0100522600"/>
</dbReference>
<dbReference type="Gramene" id="TraesWEE_scaffold_085029_01G000100.1">
    <property type="protein sequence ID" value="TraesWEE_scaffold_085029_01G000100.1"/>
    <property type="gene ID" value="TraesWEE_scaffold_085029_01G000100"/>
</dbReference>
<keyword evidence="7" id="KW-1185">Reference proteome</keyword>
<feature type="region of interest" description="Disordered" evidence="3">
    <location>
        <begin position="53"/>
        <end position="74"/>
    </location>
</feature>
<keyword evidence="2" id="KW-0539">Nucleus</keyword>
<dbReference type="Pfam" id="PF03735">
    <property type="entry name" value="ENT"/>
    <property type="match status" value="2"/>
</dbReference>
<dbReference type="Gramene" id="TraesCS1D02G192300.1">
    <property type="protein sequence ID" value="TraesCS1D02G192300.1"/>
    <property type="gene ID" value="TraesCS1D02G192300"/>
</dbReference>
<dbReference type="PaxDb" id="4565-Traes_1DL_7FB90394B.2"/>
<evidence type="ECO:0000256" key="3">
    <source>
        <dbReference type="SAM" id="MobiDB-lite"/>
    </source>
</evidence>
<dbReference type="STRING" id="4565.A0A3B5ZTM3"/>
<dbReference type="EnsemblPlants" id="TraesCS1D02G192300.1">
    <property type="protein sequence ID" value="TraesCS1D02G192300.1"/>
    <property type="gene ID" value="TraesCS1D02G192300"/>
</dbReference>
<sequence length="623" mass="67868">MECAHFVAVLSMWGLVYSRRKQAVQESTHIVAPPDDSASLNKANIQNTEVRGQVYSHDKRAGQESTHGVSTSHGNARLNSLVYSRRKQAGQGSTHDLGGGVGAPPHNSASLNKGSIQNTEVREDSVVIACVVPDAGDTAFQIHCLRPSAYAAVLRAFYAQSDLLSRAKQECLAGLRNELKISDTEHREYVVKASTNKHIKSLSAWYKGNIGNAEVAKESLDLKCVIRDAGDALFQIHCLERSAYASVLRAFYAQSDLLSWARLLTNLRNELRLSYMEHREVIARVSSNEYIKSLRKFSLVNYSGLMKRTPAFDLHAVVPDKIDKTGQSFTSLVPQSSTPAHMMSPARNICILGISYSTTKGSCFDPDATVPAKKLKSGSGSALAYFKCPPCAEPLPEAVSSVRAESPKYDLLDSSKESPCAMKAGCAVSPMFQEKHNESNAGDVPWCVHKYMEVSRKRGSEVSPVSRSKSLSVITDSAGNTDHGSDIIKILLTCGLVNKVEELFKVKPDPASLQTAKLILKDQEIHLLDALAKLSEASFASKVNQHDVVKGDPLSYDEAPTSSITELRRAETEEETQGAERAGGQAGTVHHRQTLGGGMGQVFPRKRKKREGCVLHYSAPCLV</sequence>
<dbReference type="OrthoDB" id="1737049at2759"/>
<dbReference type="InterPro" id="IPR033485">
    <property type="entry name" value="EMSY-LIKE_plant"/>
</dbReference>
<dbReference type="GO" id="GO:0005634">
    <property type="term" value="C:nucleus"/>
    <property type="evidence" value="ECO:0007669"/>
    <property type="project" value="UniProtKB-SubCell"/>
</dbReference>
<reference evidence="6" key="1">
    <citation type="submission" date="2018-08" db="EMBL/GenBank/DDBJ databases">
        <authorList>
            <person name="Rossello M."/>
        </authorList>
    </citation>
    <scope>NUCLEOTIDE SEQUENCE [LARGE SCALE GENOMIC DNA]</scope>
    <source>
        <strain evidence="6">cv. Chinese Spring</strain>
    </source>
</reference>
<evidence type="ECO:0000313" key="7">
    <source>
        <dbReference type="Proteomes" id="UP000019116"/>
    </source>
</evidence>
<accession>A0A3B5ZTM3</accession>
<dbReference type="SMART" id="SM01191">
    <property type="entry name" value="ENT"/>
    <property type="match status" value="2"/>
</dbReference>
<comment type="subcellular location">
    <subcellularLocation>
        <location evidence="1">Nucleus</location>
    </subcellularLocation>
</comment>
<feature type="compositionally biased region" description="Polar residues" evidence="3">
    <location>
        <begin position="63"/>
        <end position="74"/>
    </location>
</feature>
<dbReference type="InterPro" id="IPR036142">
    <property type="entry name" value="ENT_dom-like_sf"/>
</dbReference>
<organism evidence="6">
    <name type="scientific">Triticum aestivum</name>
    <name type="common">Wheat</name>
    <dbReference type="NCBI Taxonomy" id="4565"/>
    <lineage>
        <taxon>Eukaryota</taxon>
        <taxon>Viridiplantae</taxon>
        <taxon>Streptophyta</taxon>
        <taxon>Embryophyta</taxon>
        <taxon>Tracheophyta</taxon>
        <taxon>Spermatophyta</taxon>
        <taxon>Magnoliopsida</taxon>
        <taxon>Liliopsida</taxon>
        <taxon>Poales</taxon>
        <taxon>Poaceae</taxon>
        <taxon>BOP clade</taxon>
        <taxon>Pooideae</taxon>
        <taxon>Triticodae</taxon>
        <taxon>Triticeae</taxon>
        <taxon>Triticinae</taxon>
        <taxon>Triticum</taxon>
    </lineage>
</organism>
<dbReference type="PANTHER" id="PTHR33432">
    <property type="entry name" value="PROTEIN EMSY-LIKE 4"/>
    <property type="match status" value="1"/>
</dbReference>
<evidence type="ECO:0000256" key="4">
    <source>
        <dbReference type="SAM" id="SignalP"/>
    </source>
</evidence>